<dbReference type="InterPro" id="IPR013783">
    <property type="entry name" value="Ig-like_fold"/>
</dbReference>
<feature type="signal peptide" evidence="1">
    <location>
        <begin position="1"/>
        <end position="20"/>
    </location>
</feature>
<proteinExistence type="predicted"/>
<dbReference type="OrthoDB" id="369595at2"/>
<evidence type="ECO:0008006" key="4">
    <source>
        <dbReference type="Google" id="ProtNLM"/>
    </source>
</evidence>
<reference evidence="3" key="1">
    <citation type="submission" date="2015-08" db="EMBL/GenBank/DDBJ databases">
        <title>Vibrio galatheae sp. nov., a novel member of the Vibrionaceae family isolated from the Solomon Islands.</title>
        <authorList>
            <person name="Giubergia S."/>
            <person name="Machado H."/>
            <person name="Mateiu R.V."/>
            <person name="Gram L."/>
        </authorList>
    </citation>
    <scope>NUCLEOTIDE SEQUENCE [LARGE SCALE GENOMIC DNA]</scope>
    <source>
        <strain evidence="3">DSM 19134</strain>
    </source>
</reference>
<feature type="chain" id="PRO_5005600625" description="Pili assembly chaperone N-terminal domain-containing protein" evidence="1">
    <location>
        <begin position="21"/>
        <end position="215"/>
    </location>
</feature>
<protein>
    <recommendedName>
        <fullName evidence="4">Pili assembly chaperone N-terminal domain-containing protein</fullName>
    </recommendedName>
</protein>
<dbReference type="RefSeq" id="WP_053408643.1">
    <property type="nucleotide sequence ID" value="NZ_DAIPHI010000095.1"/>
</dbReference>
<evidence type="ECO:0000313" key="2">
    <source>
        <dbReference type="EMBL" id="KOO08168.1"/>
    </source>
</evidence>
<organism evidence="2 3">
    <name type="scientific">Vibrio hepatarius</name>
    <dbReference type="NCBI Taxonomy" id="171383"/>
    <lineage>
        <taxon>Bacteria</taxon>
        <taxon>Pseudomonadati</taxon>
        <taxon>Pseudomonadota</taxon>
        <taxon>Gammaproteobacteria</taxon>
        <taxon>Vibrionales</taxon>
        <taxon>Vibrionaceae</taxon>
        <taxon>Vibrio</taxon>
        <taxon>Vibrio oreintalis group</taxon>
    </lineage>
</organism>
<dbReference type="EMBL" id="LHPI01000005">
    <property type="protein sequence ID" value="KOO08168.1"/>
    <property type="molecule type" value="Genomic_DNA"/>
</dbReference>
<accession>A0A0M0I2K8</accession>
<evidence type="ECO:0000256" key="1">
    <source>
        <dbReference type="SAM" id="SignalP"/>
    </source>
</evidence>
<sequence length="215" mass="23914">MRCNYIFVYLLMLFSWTSHAIVMSPSIVEFNVQKNNSAQIVVTNNTTNKLPLEASLLELSFKQDGSFTPQPVNDLDLLVFPPAAILKPGASQVFRIQWVSTSTPLQSRSYFVRFSQPPLESSDQSGIALQVHYNALLHIYANNNRASVVLKVEKDGIATLVNRGNKYTYSSLLAFSQHDQIIQSTVGTLFIPPNTSIKAPSVVNLPAGEYDGYER</sequence>
<dbReference type="AlphaFoldDB" id="A0A0M0I2K8"/>
<name>A0A0M0I2K8_9VIBR</name>
<comment type="caution">
    <text evidence="2">The sequence shown here is derived from an EMBL/GenBank/DDBJ whole genome shotgun (WGS) entry which is preliminary data.</text>
</comment>
<dbReference type="Proteomes" id="UP000037530">
    <property type="component" value="Unassembled WGS sequence"/>
</dbReference>
<dbReference type="STRING" id="171383.AKJ31_08285"/>
<dbReference type="PATRIC" id="fig|171383.3.peg.1700"/>
<evidence type="ECO:0000313" key="3">
    <source>
        <dbReference type="Proteomes" id="UP000037530"/>
    </source>
</evidence>
<keyword evidence="3" id="KW-1185">Reference proteome</keyword>
<dbReference type="Gene3D" id="2.60.40.10">
    <property type="entry name" value="Immunoglobulins"/>
    <property type="match status" value="1"/>
</dbReference>
<dbReference type="InterPro" id="IPR008962">
    <property type="entry name" value="PapD-like_sf"/>
</dbReference>
<keyword evidence="1" id="KW-0732">Signal</keyword>
<gene>
    <name evidence="2" type="ORF">AKJ31_08285</name>
</gene>
<dbReference type="SUPFAM" id="SSF49354">
    <property type="entry name" value="PapD-like"/>
    <property type="match status" value="1"/>
</dbReference>